<evidence type="ECO:0000313" key="2">
    <source>
        <dbReference type="EMBL" id="CAE6474138.1"/>
    </source>
</evidence>
<sequence>MVESSKAPSRRRSTKRQVNAQKPCKRLCEVKIKVAKARSAKRWPHDPADLEDDDPNEIDEGGRTPDEFLDQLTISCHSKINKSHQHFCCVSTGCWWSWAKPHATAQIIKHPRLCDGIDLELQEEVQRQGASLSLAFKMKQRHGSDNTLACTVTPPSPDVLYQKEDRVNHALLKLICDCMILPVVVDCLQWREFVASLDESVNMASGSTISDNFVTTEAKYIRKESRKLLSQNEHLMLLYDGGTTRGYESVYTVHVTVPSTCNALLMDGNEASGVSHTAEHICTVLDKILKAVGPVSESD</sequence>
<feature type="region of interest" description="Disordered" evidence="1">
    <location>
        <begin position="36"/>
        <end position="63"/>
    </location>
</feature>
<dbReference type="EMBL" id="CAJMWS010001153">
    <property type="protein sequence ID" value="CAE6474138.1"/>
    <property type="molecule type" value="Genomic_DNA"/>
</dbReference>
<name>A0A8H3H0C4_9AGAM</name>
<dbReference type="AlphaFoldDB" id="A0A8H3H0C4"/>
<protein>
    <submittedName>
        <fullName evidence="2">Uncharacterized protein</fullName>
    </submittedName>
</protein>
<comment type="caution">
    <text evidence="2">The sequence shown here is derived from an EMBL/GenBank/DDBJ whole genome shotgun (WGS) entry which is preliminary data.</text>
</comment>
<feature type="region of interest" description="Disordered" evidence="1">
    <location>
        <begin position="1"/>
        <end position="22"/>
    </location>
</feature>
<evidence type="ECO:0000256" key="1">
    <source>
        <dbReference type="SAM" id="MobiDB-lite"/>
    </source>
</evidence>
<proteinExistence type="predicted"/>
<organism evidence="2 3">
    <name type="scientific">Rhizoctonia solani</name>
    <dbReference type="NCBI Taxonomy" id="456999"/>
    <lineage>
        <taxon>Eukaryota</taxon>
        <taxon>Fungi</taxon>
        <taxon>Dikarya</taxon>
        <taxon>Basidiomycota</taxon>
        <taxon>Agaricomycotina</taxon>
        <taxon>Agaricomycetes</taxon>
        <taxon>Cantharellales</taxon>
        <taxon>Ceratobasidiaceae</taxon>
        <taxon>Rhizoctonia</taxon>
    </lineage>
</organism>
<gene>
    <name evidence="2" type="ORF">RDB_LOCUS181513</name>
</gene>
<feature type="compositionally biased region" description="Acidic residues" evidence="1">
    <location>
        <begin position="49"/>
        <end position="59"/>
    </location>
</feature>
<dbReference type="Proteomes" id="UP000663846">
    <property type="component" value="Unassembled WGS sequence"/>
</dbReference>
<reference evidence="2" key="1">
    <citation type="submission" date="2021-01" db="EMBL/GenBank/DDBJ databases">
        <authorList>
            <person name="Kaushik A."/>
        </authorList>
    </citation>
    <scope>NUCLEOTIDE SEQUENCE</scope>
    <source>
        <strain evidence="2">AG1-1C</strain>
    </source>
</reference>
<evidence type="ECO:0000313" key="3">
    <source>
        <dbReference type="Proteomes" id="UP000663846"/>
    </source>
</evidence>
<accession>A0A8H3H0C4</accession>